<evidence type="ECO:0000256" key="8">
    <source>
        <dbReference type="ARBA" id="ARBA00042967"/>
    </source>
</evidence>
<keyword evidence="3" id="KW-0964">Secreted</keyword>
<dbReference type="PANTHER" id="PTHR11461:SF375">
    <property type="entry name" value="THYROXINE-BINDING GLOBULIN"/>
    <property type="match status" value="1"/>
</dbReference>
<feature type="chain" id="PRO_5043697879" description="Thyroxine-binding globulin" evidence="11">
    <location>
        <begin position="17"/>
        <end position="293"/>
    </location>
</feature>
<evidence type="ECO:0000256" key="4">
    <source>
        <dbReference type="ARBA" id="ARBA00022729"/>
    </source>
</evidence>
<dbReference type="GO" id="GO:0004867">
    <property type="term" value="F:serine-type endopeptidase inhibitor activity"/>
    <property type="evidence" value="ECO:0007669"/>
    <property type="project" value="InterPro"/>
</dbReference>
<sequence length="293" mass="33733">MQLPLLLLFFISLTIGLKDDKLKKDDCGCQWEGAHLSKANMNFAVSLFKFLFSKTTQSPPNLFLSPLSIYTSLAMLGLGARSLTRQQILSAMCINTAQGDKTLKDDFKNFLKKLRTKEGNVELKFSNWLFLEESNQPETQYQQDVASYYNASVQSVSFAEPQKAGRKINEQVSGRTDGKIEDLVDNLDDQTVMVMLDYVTFNANWESPFVLQENEHGHFKVNQTKMVQVQMMHRVGQYKTYKDHLRHCIIIEVPYTDQLALLLIVPKYGHIDEVQHGISVQLIHWYLIKMRTR</sequence>
<dbReference type="PANTHER" id="PTHR11461">
    <property type="entry name" value="SERINE PROTEASE INHIBITOR, SERPIN"/>
    <property type="match status" value="1"/>
</dbReference>
<evidence type="ECO:0000256" key="9">
    <source>
        <dbReference type="ARBA" id="ARBA00043177"/>
    </source>
</evidence>
<comment type="function">
    <text evidence="6">Major thyroid hormone transport protein in serum.</text>
</comment>
<keyword evidence="14" id="KW-1185">Reference proteome</keyword>
<evidence type="ECO:0000256" key="6">
    <source>
        <dbReference type="ARBA" id="ARBA00037352"/>
    </source>
</evidence>
<evidence type="ECO:0000256" key="11">
    <source>
        <dbReference type="SAM" id="SignalP"/>
    </source>
</evidence>
<dbReference type="InterPro" id="IPR036186">
    <property type="entry name" value="Serpin_sf"/>
</dbReference>
<protein>
    <recommendedName>
        <fullName evidence="7">Thyroxine-binding globulin</fullName>
    </recommendedName>
    <alternativeName>
        <fullName evidence="9">Serpin A7</fullName>
    </alternativeName>
    <alternativeName>
        <fullName evidence="8">T4-binding globulin</fullName>
    </alternativeName>
</protein>
<proteinExistence type="inferred from homology"/>
<keyword evidence="4 11" id="KW-0732">Signal</keyword>
<evidence type="ECO:0000313" key="14">
    <source>
        <dbReference type="Proteomes" id="UP000824782"/>
    </source>
</evidence>
<evidence type="ECO:0000256" key="2">
    <source>
        <dbReference type="ARBA" id="ARBA00009500"/>
    </source>
</evidence>
<evidence type="ECO:0000256" key="3">
    <source>
        <dbReference type="ARBA" id="ARBA00022525"/>
    </source>
</evidence>
<dbReference type="Gene3D" id="3.30.497.10">
    <property type="entry name" value="Antithrombin, subunit I, domain 2"/>
    <property type="match status" value="1"/>
</dbReference>
<comment type="caution">
    <text evidence="13">The sequence shown here is derived from an EMBL/GenBank/DDBJ whole genome shotgun (WGS) entry which is preliminary data.</text>
</comment>
<dbReference type="SUPFAM" id="SSF56574">
    <property type="entry name" value="Serpins"/>
    <property type="match status" value="1"/>
</dbReference>
<dbReference type="Gene3D" id="2.30.39.10">
    <property type="entry name" value="Alpha-1-antitrypsin, domain 1"/>
    <property type="match status" value="1"/>
</dbReference>
<evidence type="ECO:0000313" key="13">
    <source>
        <dbReference type="EMBL" id="KAG8546423.1"/>
    </source>
</evidence>
<evidence type="ECO:0000256" key="10">
    <source>
        <dbReference type="RuleBase" id="RU000411"/>
    </source>
</evidence>
<comment type="similarity">
    <text evidence="2 10">Belongs to the serpin family.</text>
</comment>
<evidence type="ECO:0000256" key="5">
    <source>
        <dbReference type="ARBA" id="ARBA00023180"/>
    </source>
</evidence>
<dbReference type="InterPro" id="IPR000215">
    <property type="entry name" value="Serpin_fam"/>
</dbReference>
<gene>
    <name evidence="13" type="ORF">GDO81_018932</name>
</gene>
<evidence type="ECO:0000259" key="12">
    <source>
        <dbReference type="SMART" id="SM00093"/>
    </source>
</evidence>
<evidence type="ECO:0000256" key="7">
    <source>
        <dbReference type="ARBA" id="ARBA00039512"/>
    </source>
</evidence>
<dbReference type="Proteomes" id="UP000824782">
    <property type="component" value="Unassembled WGS sequence"/>
</dbReference>
<dbReference type="InterPro" id="IPR023796">
    <property type="entry name" value="Serpin_dom"/>
</dbReference>
<comment type="subcellular location">
    <subcellularLocation>
        <location evidence="1">Secreted</location>
    </subcellularLocation>
</comment>
<dbReference type="GO" id="GO:0005615">
    <property type="term" value="C:extracellular space"/>
    <property type="evidence" value="ECO:0007669"/>
    <property type="project" value="InterPro"/>
</dbReference>
<name>A0AAV6ZDK4_ENGPU</name>
<keyword evidence="5" id="KW-0325">Glycoprotein</keyword>
<dbReference type="AlphaFoldDB" id="A0AAV6ZDK4"/>
<dbReference type="EMBL" id="WNYA01001084">
    <property type="protein sequence ID" value="KAG8546423.1"/>
    <property type="molecule type" value="Genomic_DNA"/>
</dbReference>
<dbReference type="SMART" id="SM00093">
    <property type="entry name" value="SERPIN"/>
    <property type="match status" value="1"/>
</dbReference>
<feature type="domain" description="Serpin" evidence="12">
    <location>
        <begin position="45"/>
        <end position="293"/>
    </location>
</feature>
<reference evidence="13" key="1">
    <citation type="thesis" date="2020" institute="ProQuest LLC" country="789 East Eisenhower Parkway, Ann Arbor, MI, USA">
        <title>Comparative Genomics and Chromosome Evolution.</title>
        <authorList>
            <person name="Mudd A.B."/>
        </authorList>
    </citation>
    <scope>NUCLEOTIDE SEQUENCE</scope>
    <source>
        <strain evidence="13">237g6f4</strain>
        <tissue evidence="13">Blood</tissue>
    </source>
</reference>
<dbReference type="InterPro" id="IPR042178">
    <property type="entry name" value="Serpin_sf_1"/>
</dbReference>
<dbReference type="InterPro" id="IPR042185">
    <property type="entry name" value="Serpin_sf_2"/>
</dbReference>
<accession>A0AAV6ZDK4</accession>
<evidence type="ECO:0000256" key="1">
    <source>
        <dbReference type="ARBA" id="ARBA00004613"/>
    </source>
</evidence>
<dbReference type="Pfam" id="PF00079">
    <property type="entry name" value="Serpin"/>
    <property type="match status" value="1"/>
</dbReference>
<organism evidence="13 14">
    <name type="scientific">Engystomops pustulosus</name>
    <name type="common">Tungara frog</name>
    <name type="synonym">Physalaemus pustulosus</name>
    <dbReference type="NCBI Taxonomy" id="76066"/>
    <lineage>
        <taxon>Eukaryota</taxon>
        <taxon>Metazoa</taxon>
        <taxon>Chordata</taxon>
        <taxon>Craniata</taxon>
        <taxon>Vertebrata</taxon>
        <taxon>Euteleostomi</taxon>
        <taxon>Amphibia</taxon>
        <taxon>Batrachia</taxon>
        <taxon>Anura</taxon>
        <taxon>Neobatrachia</taxon>
        <taxon>Hyloidea</taxon>
        <taxon>Leptodactylidae</taxon>
        <taxon>Leiuperinae</taxon>
        <taxon>Engystomops</taxon>
    </lineage>
</organism>
<feature type="signal peptide" evidence="11">
    <location>
        <begin position="1"/>
        <end position="16"/>
    </location>
</feature>